<dbReference type="STRING" id="446470.Snas_2798"/>
<evidence type="ECO:0000313" key="4">
    <source>
        <dbReference type="EMBL" id="ADD42474.1"/>
    </source>
</evidence>
<evidence type="ECO:0000256" key="2">
    <source>
        <dbReference type="PROSITE-ProRule" id="PRU00703"/>
    </source>
</evidence>
<keyword evidence="1 2" id="KW-0129">CBS domain</keyword>
<dbReference type="Pfam" id="PF00571">
    <property type="entry name" value="CBS"/>
    <property type="match status" value="2"/>
</dbReference>
<dbReference type="AlphaFoldDB" id="D3Q8A0"/>
<feature type="domain" description="CBS" evidence="3">
    <location>
        <begin position="74"/>
        <end position="133"/>
    </location>
</feature>
<gene>
    <name evidence="4" type="ordered locus">Snas_2798</name>
</gene>
<name>D3Q8A0_STANL</name>
<dbReference type="Gene3D" id="3.10.580.10">
    <property type="entry name" value="CBS-domain"/>
    <property type="match status" value="1"/>
</dbReference>
<dbReference type="SMART" id="SM00116">
    <property type="entry name" value="CBS"/>
    <property type="match status" value="2"/>
</dbReference>
<dbReference type="KEGG" id="sna:Snas_2798"/>
<dbReference type="Proteomes" id="UP000000844">
    <property type="component" value="Chromosome"/>
</dbReference>
<dbReference type="HOGENOM" id="CLU_040681_12_0_11"/>
<sequence length="140" mass="14267">MGAQISSVMTPNPVCVPQDASVSATAAIMRDNDIGSVIIMNDGRVSGIVTDRDLVVRGLAEGFNPQEAPVGAVASPSAICLAPDSSTADAVRQMRESSVRRLPVCDSAGHPVGIVSLGDLAEELDPESALADISAATPNI</sequence>
<evidence type="ECO:0000259" key="3">
    <source>
        <dbReference type="PROSITE" id="PS51371"/>
    </source>
</evidence>
<dbReference type="PANTHER" id="PTHR43080">
    <property type="entry name" value="CBS DOMAIN-CONTAINING PROTEIN CBSX3, MITOCHONDRIAL"/>
    <property type="match status" value="1"/>
</dbReference>
<dbReference type="EMBL" id="CP001778">
    <property type="protein sequence ID" value="ADD42474.1"/>
    <property type="molecule type" value="Genomic_DNA"/>
</dbReference>
<dbReference type="InterPro" id="IPR051257">
    <property type="entry name" value="Diverse_CBS-Domain"/>
</dbReference>
<dbReference type="SUPFAM" id="SSF54631">
    <property type="entry name" value="CBS-domain pair"/>
    <property type="match status" value="1"/>
</dbReference>
<protein>
    <submittedName>
        <fullName evidence="4">Putative signal transduction protein with CBS domains</fullName>
    </submittedName>
</protein>
<keyword evidence="5" id="KW-1185">Reference proteome</keyword>
<evidence type="ECO:0000256" key="1">
    <source>
        <dbReference type="ARBA" id="ARBA00023122"/>
    </source>
</evidence>
<reference evidence="4 5" key="1">
    <citation type="journal article" date="2009" name="Stand. Genomic Sci.">
        <title>Complete genome sequence of Stackebrandtia nassauensis type strain (LLR-40K-21).</title>
        <authorList>
            <person name="Munk C."/>
            <person name="Lapidus A."/>
            <person name="Copeland A."/>
            <person name="Jando M."/>
            <person name="Mayilraj S."/>
            <person name="Glavina Del Rio T."/>
            <person name="Nolan M."/>
            <person name="Chen F."/>
            <person name="Lucas S."/>
            <person name="Tice H."/>
            <person name="Cheng J.F."/>
            <person name="Han C."/>
            <person name="Detter J.C."/>
            <person name="Bruce D."/>
            <person name="Goodwin L."/>
            <person name="Chain P."/>
            <person name="Pitluck S."/>
            <person name="Goker M."/>
            <person name="Ovchinikova G."/>
            <person name="Pati A."/>
            <person name="Ivanova N."/>
            <person name="Mavromatis K."/>
            <person name="Chen A."/>
            <person name="Palaniappan K."/>
            <person name="Land M."/>
            <person name="Hauser L."/>
            <person name="Chang Y.J."/>
            <person name="Jeffries C.D."/>
            <person name="Bristow J."/>
            <person name="Eisen J.A."/>
            <person name="Markowitz V."/>
            <person name="Hugenholtz P."/>
            <person name="Kyrpides N.C."/>
            <person name="Klenk H.P."/>
        </authorList>
    </citation>
    <scope>NUCLEOTIDE SEQUENCE [LARGE SCALE GENOMIC DNA]</scope>
    <source>
        <strain evidence="5">DSM 44728 / CIP 108903 / NRRL B-16338 / NBRC 102104 / LLR-40K-21</strain>
    </source>
</reference>
<dbReference type="InterPro" id="IPR046342">
    <property type="entry name" value="CBS_dom_sf"/>
</dbReference>
<accession>D3Q8A0</accession>
<dbReference type="CDD" id="cd04622">
    <property type="entry name" value="CBS_pair_HRP1_like"/>
    <property type="match status" value="1"/>
</dbReference>
<dbReference type="RefSeq" id="WP_013018045.1">
    <property type="nucleotide sequence ID" value="NC_013947.1"/>
</dbReference>
<dbReference type="PANTHER" id="PTHR43080:SF2">
    <property type="entry name" value="CBS DOMAIN-CONTAINING PROTEIN"/>
    <property type="match status" value="1"/>
</dbReference>
<dbReference type="InterPro" id="IPR000644">
    <property type="entry name" value="CBS_dom"/>
</dbReference>
<dbReference type="OrthoDB" id="9789996at2"/>
<organism evidence="4 5">
    <name type="scientific">Stackebrandtia nassauensis (strain DSM 44728 / CIP 108903 / NRRL B-16338 / NBRC 102104 / LLR-40K-21)</name>
    <dbReference type="NCBI Taxonomy" id="446470"/>
    <lineage>
        <taxon>Bacteria</taxon>
        <taxon>Bacillati</taxon>
        <taxon>Actinomycetota</taxon>
        <taxon>Actinomycetes</taxon>
        <taxon>Glycomycetales</taxon>
        <taxon>Glycomycetaceae</taxon>
        <taxon>Stackebrandtia</taxon>
    </lineage>
</organism>
<dbReference type="PROSITE" id="PS51371">
    <property type="entry name" value="CBS"/>
    <property type="match status" value="2"/>
</dbReference>
<evidence type="ECO:0000313" key="5">
    <source>
        <dbReference type="Proteomes" id="UP000000844"/>
    </source>
</evidence>
<proteinExistence type="predicted"/>
<dbReference type="eggNOG" id="COG0517">
    <property type="taxonomic scope" value="Bacteria"/>
</dbReference>
<feature type="domain" description="CBS" evidence="3">
    <location>
        <begin position="9"/>
        <end position="67"/>
    </location>
</feature>